<keyword evidence="5" id="KW-0560">Oxidoreductase</keyword>
<keyword evidence="4" id="KW-0732">Signal</keyword>
<dbReference type="GO" id="GO:0004130">
    <property type="term" value="F:cytochrome-c peroxidase activity"/>
    <property type="evidence" value="ECO:0007669"/>
    <property type="project" value="TreeGrafter"/>
</dbReference>
<proteinExistence type="predicted"/>
<comment type="subcellular location">
    <subcellularLocation>
        <location evidence="1">Cell envelope</location>
    </subcellularLocation>
</comment>
<dbReference type="PROSITE" id="PS51007">
    <property type="entry name" value="CYTC"/>
    <property type="match status" value="2"/>
</dbReference>
<dbReference type="GO" id="GO:0030313">
    <property type="term" value="C:cell envelope"/>
    <property type="evidence" value="ECO:0007669"/>
    <property type="project" value="UniProtKB-SubCell"/>
</dbReference>
<keyword evidence="3 7" id="KW-0479">Metal-binding</keyword>
<dbReference type="AlphaFoldDB" id="A0A370NVM9"/>
<evidence type="ECO:0000256" key="7">
    <source>
        <dbReference type="PROSITE-ProRule" id="PRU00433"/>
    </source>
</evidence>
<evidence type="ECO:0000256" key="2">
    <source>
        <dbReference type="ARBA" id="ARBA00022617"/>
    </source>
</evidence>
<reference evidence="11" key="1">
    <citation type="submission" date="2018-06" db="EMBL/GenBank/DDBJ databases">
        <authorList>
            <person name="Feng T."/>
            <person name="Jeon C.O."/>
        </authorList>
    </citation>
    <scope>NUCLEOTIDE SEQUENCE [LARGE SCALE GENOMIC DNA]</scope>
    <source>
        <strain evidence="11">S23</strain>
    </source>
</reference>
<evidence type="ECO:0000313" key="10">
    <source>
        <dbReference type="EMBL" id="RDK09674.1"/>
    </source>
</evidence>
<dbReference type="EMBL" id="QKWJ01000014">
    <property type="protein sequence ID" value="RDK09674.1"/>
    <property type="molecule type" value="Genomic_DNA"/>
</dbReference>
<dbReference type="PANTHER" id="PTHR30600">
    <property type="entry name" value="CYTOCHROME C PEROXIDASE-RELATED"/>
    <property type="match status" value="1"/>
</dbReference>
<evidence type="ECO:0000256" key="1">
    <source>
        <dbReference type="ARBA" id="ARBA00004196"/>
    </source>
</evidence>
<evidence type="ECO:0000256" key="5">
    <source>
        <dbReference type="ARBA" id="ARBA00023002"/>
    </source>
</evidence>
<evidence type="ECO:0000256" key="8">
    <source>
        <dbReference type="SAM" id="MobiDB-lite"/>
    </source>
</evidence>
<feature type="domain" description="Cytochrome c" evidence="9">
    <location>
        <begin position="266"/>
        <end position="442"/>
    </location>
</feature>
<dbReference type="InterPro" id="IPR051395">
    <property type="entry name" value="Cytochrome_c_Peroxidase/MauG"/>
</dbReference>
<comment type="caution">
    <text evidence="10">The sequence shown here is derived from an EMBL/GenBank/DDBJ whole genome shotgun (WGS) entry which is preliminary data.</text>
</comment>
<name>A0A370NVM9_9BURK</name>
<evidence type="ECO:0000313" key="11">
    <source>
        <dbReference type="Proteomes" id="UP000255165"/>
    </source>
</evidence>
<dbReference type="GO" id="GO:0046872">
    <property type="term" value="F:metal ion binding"/>
    <property type="evidence" value="ECO:0007669"/>
    <property type="project" value="UniProtKB-KW"/>
</dbReference>
<dbReference type="InterPro" id="IPR009056">
    <property type="entry name" value="Cyt_c-like_dom"/>
</dbReference>
<evidence type="ECO:0000256" key="4">
    <source>
        <dbReference type="ARBA" id="ARBA00022729"/>
    </source>
</evidence>
<dbReference type="GO" id="GO:0020037">
    <property type="term" value="F:heme binding"/>
    <property type="evidence" value="ECO:0007669"/>
    <property type="project" value="InterPro"/>
</dbReference>
<evidence type="ECO:0000256" key="6">
    <source>
        <dbReference type="ARBA" id="ARBA00023004"/>
    </source>
</evidence>
<gene>
    <name evidence="10" type="ORF">DN412_13880</name>
</gene>
<evidence type="ECO:0000259" key="9">
    <source>
        <dbReference type="PROSITE" id="PS51007"/>
    </source>
</evidence>
<accession>A0A370NVM9</accession>
<keyword evidence="10" id="KW-0575">Peroxidase</keyword>
<protein>
    <submittedName>
        <fullName evidence="10">Cytochrome-c peroxidase</fullName>
    </submittedName>
</protein>
<dbReference type="InterPro" id="IPR004852">
    <property type="entry name" value="Di-haem_cyt_c_peroxidsae"/>
</dbReference>
<dbReference type="Gene3D" id="1.10.760.10">
    <property type="entry name" value="Cytochrome c-like domain"/>
    <property type="match status" value="2"/>
</dbReference>
<organism evidence="10 11">
    <name type="scientific">Cupriavidus lacunae</name>
    <dbReference type="NCBI Taxonomy" id="2666307"/>
    <lineage>
        <taxon>Bacteria</taxon>
        <taxon>Pseudomonadati</taxon>
        <taxon>Pseudomonadota</taxon>
        <taxon>Betaproteobacteria</taxon>
        <taxon>Burkholderiales</taxon>
        <taxon>Burkholderiaceae</taxon>
        <taxon>Cupriavidus</taxon>
    </lineage>
</organism>
<keyword evidence="11" id="KW-1185">Reference proteome</keyword>
<dbReference type="Proteomes" id="UP000255165">
    <property type="component" value="Unassembled WGS sequence"/>
</dbReference>
<keyword evidence="2 7" id="KW-0349">Heme</keyword>
<evidence type="ECO:0000256" key="3">
    <source>
        <dbReference type="ARBA" id="ARBA00022723"/>
    </source>
</evidence>
<dbReference type="GO" id="GO:0009055">
    <property type="term" value="F:electron transfer activity"/>
    <property type="evidence" value="ECO:0007669"/>
    <property type="project" value="InterPro"/>
</dbReference>
<dbReference type="PANTHER" id="PTHR30600:SF10">
    <property type="entry name" value="BLL6722 PROTEIN"/>
    <property type="match status" value="1"/>
</dbReference>
<feature type="domain" description="Cytochrome c" evidence="9">
    <location>
        <begin position="82"/>
        <end position="238"/>
    </location>
</feature>
<dbReference type="InterPro" id="IPR036909">
    <property type="entry name" value="Cyt_c-like_dom_sf"/>
</dbReference>
<feature type="region of interest" description="Disordered" evidence="8">
    <location>
        <begin position="150"/>
        <end position="179"/>
    </location>
</feature>
<dbReference type="Pfam" id="PF03150">
    <property type="entry name" value="CCP_MauG"/>
    <property type="match status" value="1"/>
</dbReference>
<keyword evidence="6 7" id="KW-0408">Iron</keyword>
<sequence length="451" mass="48419">MSPIPSLLNAPMPSLQACGRAAAGMLLMLSAVLLGACGREQAQAVQGTAGTSMVAAAASQPVPASAGAFYTMLATRRPSVPAMSALGKALFFDQTLSASGQLSCASCHSPEHAYGPANDLSVQLGGADMRRTGVRAAPSLRYVQNVPPFAEHFHENDGNDSEDQGPAGGHNWDGRASSTHEQAGIPLLSAHEMANQDPAAVVARVRAGRHAQTFREVFGPDILDRDDTAFQAVLMVLEVFQETPAEFYPYTSKYDAVLRGQAKLSPQEARGLKLFNDPAKGNCAACHPSAISADGVFPAFSDFGFIALGVPRNRKLAGNSDPAFFDLGLCGPDRTDLRRHEAYCGLFRTLSLRNVATRKAFFHNGVLHSLDEVMHFYAERDTRPGKWYPRMPDGGVDKFDDLPERYRGNVNREPPFGGRPGGRAALTEGEIRDVIAFLNTLTDGYRAQAAR</sequence>
<dbReference type="SUPFAM" id="SSF46626">
    <property type="entry name" value="Cytochrome c"/>
    <property type="match status" value="2"/>
</dbReference>